<feature type="domain" description="Receptor ligand binding region" evidence="5">
    <location>
        <begin position="108"/>
        <end position="205"/>
    </location>
</feature>
<dbReference type="Pfam" id="PF01094">
    <property type="entry name" value="ANF_receptor"/>
    <property type="match status" value="1"/>
</dbReference>
<dbReference type="GO" id="GO:0016941">
    <property type="term" value="F:natriuretic peptide receptor activity"/>
    <property type="evidence" value="ECO:0007669"/>
    <property type="project" value="TreeGrafter"/>
</dbReference>
<keyword evidence="2" id="KW-0812">Transmembrane</keyword>
<dbReference type="Gene3D" id="3.40.50.2300">
    <property type="match status" value="1"/>
</dbReference>
<dbReference type="InterPro" id="IPR001828">
    <property type="entry name" value="ANF_lig-bd_rcpt"/>
</dbReference>
<gene>
    <name evidence="6" type="ORF">QTP70_001365</name>
</gene>
<evidence type="ECO:0000259" key="5">
    <source>
        <dbReference type="Pfam" id="PF01094"/>
    </source>
</evidence>
<accession>A0AAE0UK77</accession>
<protein>
    <recommendedName>
        <fullName evidence="5">Receptor ligand binding region domain-containing protein</fullName>
    </recommendedName>
</protein>
<evidence type="ECO:0000313" key="6">
    <source>
        <dbReference type="EMBL" id="KAK3507842.1"/>
    </source>
</evidence>
<dbReference type="EMBL" id="JAUCMX010000028">
    <property type="protein sequence ID" value="KAK3507842.1"/>
    <property type="molecule type" value="Genomic_DNA"/>
</dbReference>
<name>A0AAE0UK77_9TELE</name>
<keyword evidence="4" id="KW-0472">Membrane</keyword>
<comment type="caution">
    <text evidence="6">The sequence shown here is derived from an EMBL/GenBank/DDBJ whole genome shotgun (WGS) entry which is preliminary data.</text>
</comment>
<dbReference type="GO" id="GO:0017046">
    <property type="term" value="F:peptide hormone binding"/>
    <property type="evidence" value="ECO:0007669"/>
    <property type="project" value="TreeGrafter"/>
</dbReference>
<keyword evidence="7" id="KW-1185">Reference proteome</keyword>
<organism evidence="6 7">
    <name type="scientific">Hemibagrus guttatus</name>
    <dbReference type="NCBI Taxonomy" id="175788"/>
    <lineage>
        <taxon>Eukaryota</taxon>
        <taxon>Metazoa</taxon>
        <taxon>Chordata</taxon>
        <taxon>Craniata</taxon>
        <taxon>Vertebrata</taxon>
        <taxon>Euteleostomi</taxon>
        <taxon>Actinopterygii</taxon>
        <taxon>Neopterygii</taxon>
        <taxon>Teleostei</taxon>
        <taxon>Ostariophysi</taxon>
        <taxon>Siluriformes</taxon>
        <taxon>Bagridae</taxon>
        <taxon>Hemibagrus</taxon>
    </lineage>
</organism>
<dbReference type="AlphaFoldDB" id="A0AAE0UK77"/>
<dbReference type="GO" id="GO:0016020">
    <property type="term" value="C:membrane"/>
    <property type="evidence" value="ECO:0007669"/>
    <property type="project" value="UniProtKB-SubCell"/>
</dbReference>
<dbReference type="Proteomes" id="UP001274896">
    <property type="component" value="Unassembled WGS sequence"/>
</dbReference>
<evidence type="ECO:0000256" key="2">
    <source>
        <dbReference type="ARBA" id="ARBA00022692"/>
    </source>
</evidence>
<dbReference type="PANTHER" id="PTHR44755:SF5">
    <property type="entry name" value="GUANYLATE CYCLASE"/>
    <property type="match status" value="1"/>
</dbReference>
<evidence type="ECO:0000313" key="7">
    <source>
        <dbReference type="Proteomes" id="UP001274896"/>
    </source>
</evidence>
<dbReference type="InterPro" id="IPR052612">
    <property type="entry name" value="ANP_Clearance_Receptor"/>
</dbReference>
<dbReference type="PANTHER" id="PTHR44755">
    <property type="entry name" value="NATRIURETIC PEPTIDE RECEPTOR 3-RELATED"/>
    <property type="match status" value="1"/>
</dbReference>
<dbReference type="SUPFAM" id="SSF53822">
    <property type="entry name" value="Periplasmic binding protein-like I"/>
    <property type="match status" value="1"/>
</dbReference>
<dbReference type="GO" id="GO:0007165">
    <property type="term" value="P:signal transduction"/>
    <property type="evidence" value="ECO:0007669"/>
    <property type="project" value="TreeGrafter"/>
</dbReference>
<reference evidence="6" key="1">
    <citation type="submission" date="2023-06" db="EMBL/GenBank/DDBJ databases">
        <title>Male Hemibagrus guttatus genome.</title>
        <authorList>
            <person name="Bian C."/>
        </authorList>
    </citation>
    <scope>NUCLEOTIDE SEQUENCE</scope>
    <source>
        <strain evidence="6">Male_cb2023</strain>
        <tissue evidence="6">Muscle</tissue>
    </source>
</reference>
<evidence type="ECO:0000256" key="3">
    <source>
        <dbReference type="ARBA" id="ARBA00022989"/>
    </source>
</evidence>
<evidence type="ECO:0000256" key="1">
    <source>
        <dbReference type="ARBA" id="ARBA00004370"/>
    </source>
</evidence>
<evidence type="ECO:0000256" key="4">
    <source>
        <dbReference type="ARBA" id="ARBA00023136"/>
    </source>
</evidence>
<sequence length="216" mass="25336">MEGRMDGQMDGRTDGRTDGWTDGRMNGWMDGGNEGINEMDGWTDGWKDEWTDGQMDGTDEWMIEQMDGWMDGWMVVFHLKKHLIFFILYKLTSIKCPVFKPVSSLLPVVYVCCKLQTFRKLMVQFRKQQLPQEEYVFFFIDLFGESVQRSPAKPWVQGDADDHIAKEAFKSVKILTYREPQNPEYKTFVSRLKTDAKKMFNFTIEDSLVSMEKLKM</sequence>
<keyword evidence="3" id="KW-1133">Transmembrane helix</keyword>
<comment type="subcellular location">
    <subcellularLocation>
        <location evidence="1">Membrane</location>
    </subcellularLocation>
</comment>
<dbReference type="InterPro" id="IPR028082">
    <property type="entry name" value="Peripla_BP_I"/>
</dbReference>
<proteinExistence type="predicted"/>